<dbReference type="Proteomes" id="UP000323274">
    <property type="component" value="Unassembled WGS sequence"/>
</dbReference>
<dbReference type="InterPro" id="IPR005864">
    <property type="entry name" value="ATP_synth_F0_bsu_bac"/>
</dbReference>
<evidence type="ECO:0000256" key="14">
    <source>
        <dbReference type="RuleBase" id="RU003848"/>
    </source>
</evidence>
<evidence type="ECO:0000256" key="8">
    <source>
        <dbReference type="ARBA" id="ARBA00023065"/>
    </source>
</evidence>
<keyword evidence="10 13" id="KW-0066">ATP synthesis</keyword>
<evidence type="ECO:0000256" key="10">
    <source>
        <dbReference type="ARBA" id="ARBA00023310"/>
    </source>
</evidence>
<evidence type="ECO:0000256" key="1">
    <source>
        <dbReference type="ARBA" id="ARBA00005513"/>
    </source>
</evidence>
<dbReference type="RefSeq" id="WP_004902062.1">
    <property type="nucleotide sequence ID" value="NZ_BJJW01000015.1"/>
</dbReference>
<proteinExistence type="inferred from homology"/>
<dbReference type="PANTHER" id="PTHR33445:SF1">
    <property type="entry name" value="ATP SYNTHASE SUBUNIT B"/>
    <property type="match status" value="1"/>
</dbReference>
<dbReference type="GO" id="GO:0046933">
    <property type="term" value="F:proton-transporting ATP synthase activity, rotational mechanism"/>
    <property type="evidence" value="ECO:0007669"/>
    <property type="project" value="UniProtKB-UniRule"/>
</dbReference>
<keyword evidence="9 13" id="KW-0472">Membrane</keyword>
<feature type="transmembrane region" description="Helical" evidence="13">
    <location>
        <begin position="12"/>
        <end position="31"/>
    </location>
</feature>
<evidence type="ECO:0000256" key="7">
    <source>
        <dbReference type="ARBA" id="ARBA00022989"/>
    </source>
</evidence>
<organism evidence="15 16">
    <name type="scientific">Leuconostoc citreum</name>
    <dbReference type="NCBI Taxonomy" id="33964"/>
    <lineage>
        <taxon>Bacteria</taxon>
        <taxon>Bacillati</taxon>
        <taxon>Bacillota</taxon>
        <taxon>Bacilli</taxon>
        <taxon>Lactobacillales</taxon>
        <taxon>Lactobacillaceae</taxon>
        <taxon>Leuconostoc</taxon>
    </lineage>
</organism>
<evidence type="ECO:0000256" key="11">
    <source>
        <dbReference type="ARBA" id="ARBA00025198"/>
    </source>
</evidence>
<dbReference type="InterPro" id="IPR002146">
    <property type="entry name" value="ATP_synth_b/b'su_bac/chlpt"/>
</dbReference>
<comment type="subunit">
    <text evidence="13">F-type ATPases have 2 components, F(1) - the catalytic core - and F(0) - the membrane proton channel. F(1) has five subunits: alpha(3), beta(3), gamma(1), delta(1), epsilon(1). F(0) has three main subunits: a(1), b(2) and c(10-14). The alpha and beta chains form an alternating ring which encloses part of the gamma chain. F(1) is attached to F(0) by a central stalk formed by the gamma and epsilon chains, while a peripheral stalk is formed by the delta and b chains.</text>
</comment>
<reference evidence="15 16" key="1">
    <citation type="submission" date="2019-04" db="EMBL/GenBank/DDBJ databases">
        <title>A pseudo-fructophilic Leuconostoc citreum strain F192-5 isolated from peel of satsuma mandarin: the first report for isolation and characterization of strain-dependent fructophilic-like characteristics.</title>
        <authorList>
            <person name="Maeno S."/>
            <person name="Tanizawa Y."/>
            <person name="Kajikawa A."/>
            <person name="Kanesaki Y."/>
            <person name="Kubota E."/>
            <person name="Arita M."/>
            <person name="Leon D."/>
            <person name="Endo A."/>
        </authorList>
    </citation>
    <scope>NUCLEOTIDE SEQUENCE [LARGE SCALE GENOMIC DNA]</scope>
    <source>
        <strain evidence="15 16">F192-5</strain>
    </source>
</reference>
<dbReference type="GO" id="GO:0005886">
    <property type="term" value="C:plasma membrane"/>
    <property type="evidence" value="ECO:0007669"/>
    <property type="project" value="UniProtKB-SubCell"/>
</dbReference>
<evidence type="ECO:0000313" key="16">
    <source>
        <dbReference type="Proteomes" id="UP000323274"/>
    </source>
</evidence>
<comment type="caution">
    <text evidence="15">The sequence shown here is derived from an EMBL/GenBank/DDBJ whole genome shotgun (WGS) entry which is preliminary data.</text>
</comment>
<keyword evidence="2 13" id="KW-0813">Transport</keyword>
<dbReference type="HAMAP" id="MF_01398">
    <property type="entry name" value="ATP_synth_b_bprime"/>
    <property type="match status" value="1"/>
</dbReference>
<evidence type="ECO:0000256" key="12">
    <source>
        <dbReference type="ARBA" id="ARBA00037847"/>
    </source>
</evidence>
<comment type="function">
    <text evidence="13">Component of the F(0) channel, it forms part of the peripheral stalk, linking F(1) to F(0).</text>
</comment>
<comment type="similarity">
    <text evidence="1 13 14">Belongs to the ATPase B chain family.</text>
</comment>
<keyword evidence="7 13" id="KW-1133">Transmembrane helix</keyword>
<dbReference type="GO" id="GO:0046961">
    <property type="term" value="F:proton-transporting ATPase activity, rotational mechanism"/>
    <property type="evidence" value="ECO:0007669"/>
    <property type="project" value="TreeGrafter"/>
</dbReference>
<protein>
    <recommendedName>
        <fullName evidence="13">ATP synthase subunit b</fullName>
    </recommendedName>
    <alternativeName>
        <fullName evidence="13">ATP synthase F(0) sector subunit b</fullName>
    </alternativeName>
    <alternativeName>
        <fullName evidence="13">ATPase subunit I</fullName>
    </alternativeName>
    <alternativeName>
        <fullName evidence="13">F-type ATPase subunit b</fullName>
        <shortName evidence="13">F-ATPase subunit b</shortName>
    </alternativeName>
</protein>
<evidence type="ECO:0000256" key="4">
    <source>
        <dbReference type="ARBA" id="ARBA00022547"/>
    </source>
</evidence>
<dbReference type="GeneID" id="61103185"/>
<comment type="subcellular location">
    <subcellularLocation>
        <location evidence="13">Cell membrane</location>
        <topology evidence="13">Single-pass membrane protein</topology>
    </subcellularLocation>
    <subcellularLocation>
        <location evidence="12">Endomembrane system</location>
        <topology evidence="12">Single-pass membrane protein</topology>
    </subcellularLocation>
</comment>
<dbReference type="Pfam" id="PF00430">
    <property type="entry name" value="ATP-synt_B"/>
    <property type="match status" value="1"/>
</dbReference>
<keyword evidence="3 13" id="KW-1003">Cell membrane</keyword>
<keyword evidence="8 13" id="KW-0406">Ion transport</keyword>
<comment type="function">
    <text evidence="11 13">F(1)F(0) ATP synthase produces ATP from ADP in the presence of a proton or sodium gradient. F-type ATPases consist of two structural domains, F(1) containing the extramembraneous catalytic core and F(0) containing the membrane proton channel, linked together by a central stalk and a peripheral stalk. During catalysis, ATP synthesis in the catalytic domain of F(1) is coupled via a rotary mechanism of the central stalk subunits to proton translocation.</text>
</comment>
<evidence type="ECO:0000313" key="15">
    <source>
        <dbReference type="EMBL" id="GDZ84502.1"/>
    </source>
</evidence>
<dbReference type="InterPro" id="IPR050059">
    <property type="entry name" value="ATP_synthase_B_chain"/>
</dbReference>
<dbReference type="AlphaFoldDB" id="A0A5A5U3C8"/>
<evidence type="ECO:0000256" key="2">
    <source>
        <dbReference type="ARBA" id="ARBA00022448"/>
    </source>
</evidence>
<name>A0A5A5U3C8_LEUCI</name>
<gene>
    <name evidence="13 15" type="primary">atpF</name>
    <name evidence="15" type="ORF">LCIT_17440</name>
</gene>
<dbReference type="OMA" id="ILAWFTM"/>
<dbReference type="PANTHER" id="PTHR33445">
    <property type="entry name" value="ATP SYNTHASE SUBUNIT B', CHLOROPLASTIC"/>
    <property type="match status" value="1"/>
</dbReference>
<accession>A0A5A5U3C8</accession>
<keyword evidence="6 13" id="KW-0375">Hydrogen ion transport</keyword>
<keyword evidence="5 13" id="KW-0812">Transmembrane</keyword>
<dbReference type="SMR" id="A0A5A5U3C8"/>
<evidence type="ECO:0000256" key="13">
    <source>
        <dbReference type="HAMAP-Rule" id="MF_01398"/>
    </source>
</evidence>
<evidence type="ECO:0000256" key="9">
    <source>
        <dbReference type="ARBA" id="ARBA00023136"/>
    </source>
</evidence>
<keyword evidence="4 13" id="KW-0138">CF(0)</keyword>
<dbReference type="NCBIfam" id="TIGR01144">
    <property type="entry name" value="ATP_synt_b"/>
    <property type="match status" value="1"/>
</dbReference>
<evidence type="ECO:0000256" key="6">
    <source>
        <dbReference type="ARBA" id="ARBA00022781"/>
    </source>
</evidence>
<dbReference type="EMBL" id="BJJW01000015">
    <property type="protein sequence ID" value="GDZ84502.1"/>
    <property type="molecule type" value="Genomic_DNA"/>
</dbReference>
<evidence type="ECO:0000256" key="3">
    <source>
        <dbReference type="ARBA" id="ARBA00022475"/>
    </source>
</evidence>
<dbReference type="CDD" id="cd06503">
    <property type="entry name" value="ATP-synt_Fo_b"/>
    <property type="match status" value="1"/>
</dbReference>
<evidence type="ECO:0000256" key="5">
    <source>
        <dbReference type="ARBA" id="ARBA00022692"/>
    </source>
</evidence>
<dbReference type="GO" id="GO:0012505">
    <property type="term" value="C:endomembrane system"/>
    <property type="evidence" value="ECO:0007669"/>
    <property type="project" value="UniProtKB-SubCell"/>
</dbReference>
<dbReference type="GO" id="GO:0045259">
    <property type="term" value="C:proton-transporting ATP synthase complex"/>
    <property type="evidence" value="ECO:0007669"/>
    <property type="project" value="UniProtKB-KW"/>
</dbReference>
<sequence>MFGLTTLAANKLPLGNMLFIIISFLVLMVILKKVAYGPLTKVLDERAEKISTDIDGAESARQEAENLAAQRQSELADTRQQATKVVADAKASAQKQSDALVAVAAERANTINQQAQTDAEKLKEDAIANAKNDVAALSVAIASKLMQKELSLNDQQALIDAYISDLETK</sequence>